<comment type="caution">
    <text evidence="1">The sequence shown here is derived from an EMBL/GenBank/DDBJ whole genome shotgun (WGS) entry which is preliminary data.</text>
</comment>
<proteinExistence type="predicted"/>
<reference evidence="1" key="1">
    <citation type="submission" date="2023-06" db="EMBL/GenBank/DDBJ databases">
        <title>Genome-scale phylogeny and comparative genomics of the fungal order Sordariales.</title>
        <authorList>
            <consortium name="Lawrence Berkeley National Laboratory"/>
            <person name="Hensen N."/>
            <person name="Bonometti L."/>
            <person name="Westerberg I."/>
            <person name="Brannstrom I.O."/>
            <person name="Guillou S."/>
            <person name="Cros-Aarteil S."/>
            <person name="Calhoun S."/>
            <person name="Haridas S."/>
            <person name="Kuo A."/>
            <person name="Mondo S."/>
            <person name="Pangilinan J."/>
            <person name="Riley R."/>
            <person name="Labutti K."/>
            <person name="Andreopoulos B."/>
            <person name="Lipzen A."/>
            <person name="Chen C."/>
            <person name="Yanf M."/>
            <person name="Daum C."/>
            <person name="Ng V."/>
            <person name="Clum A."/>
            <person name="Steindorff A."/>
            <person name="Ohm R."/>
            <person name="Martin F."/>
            <person name="Silar P."/>
            <person name="Natvig D."/>
            <person name="Lalanne C."/>
            <person name="Gautier V."/>
            <person name="Ament-Velasquez S.L."/>
            <person name="Kruys A."/>
            <person name="Hutchinson M.I."/>
            <person name="Powell A.J."/>
            <person name="Barry K."/>
            <person name="Miller A.N."/>
            <person name="Grigoriev I.V."/>
            <person name="Debuchy R."/>
            <person name="Gladieux P."/>
            <person name="Thoren M.H."/>
            <person name="Johannesson H."/>
        </authorList>
    </citation>
    <scope>NUCLEOTIDE SEQUENCE</scope>
    <source>
        <strain evidence="1">SMH2532-1</strain>
    </source>
</reference>
<name>A0AA39Y615_9PEZI</name>
<gene>
    <name evidence="1" type="ORF">B0T16DRAFT_413824</name>
</gene>
<keyword evidence="2" id="KW-1185">Reference proteome</keyword>
<accession>A0AA39Y615</accession>
<evidence type="ECO:0000313" key="2">
    <source>
        <dbReference type="Proteomes" id="UP001174936"/>
    </source>
</evidence>
<sequence>MFLATAAVQTYPASRLASRHYLSRLTRTVECVSLLQRELARQAPHTPRLAGCAGGRRVANGWYWLLENGVRRNPRNHLLLCVLLPRACSIAENILPAGLVVSSTN</sequence>
<dbReference type="AlphaFoldDB" id="A0AA39Y615"/>
<dbReference type="EMBL" id="JAULSV010000004">
    <property type="protein sequence ID" value="KAK0646593.1"/>
    <property type="molecule type" value="Genomic_DNA"/>
</dbReference>
<dbReference type="Proteomes" id="UP001174936">
    <property type="component" value="Unassembled WGS sequence"/>
</dbReference>
<organism evidence="1 2">
    <name type="scientific">Cercophora newfieldiana</name>
    <dbReference type="NCBI Taxonomy" id="92897"/>
    <lineage>
        <taxon>Eukaryota</taxon>
        <taxon>Fungi</taxon>
        <taxon>Dikarya</taxon>
        <taxon>Ascomycota</taxon>
        <taxon>Pezizomycotina</taxon>
        <taxon>Sordariomycetes</taxon>
        <taxon>Sordariomycetidae</taxon>
        <taxon>Sordariales</taxon>
        <taxon>Lasiosphaeriaceae</taxon>
        <taxon>Cercophora</taxon>
    </lineage>
</organism>
<protein>
    <submittedName>
        <fullName evidence="1">Uncharacterized protein</fullName>
    </submittedName>
</protein>
<evidence type="ECO:0000313" key="1">
    <source>
        <dbReference type="EMBL" id="KAK0646593.1"/>
    </source>
</evidence>